<comment type="caution">
    <text evidence="4">The sequence shown here is derived from an EMBL/GenBank/DDBJ whole genome shotgun (WGS) entry which is preliminary data.</text>
</comment>
<organism evidence="4 5">
    <name type="scientific">Heterodermia speciosa</name>
    <dbReference type="NCBI Taxonomy" id="116794"/>
    <lineage>
        <taxon>Eukaryota</taxon>
        <taxon>Fungi</taxon>
        <taxon>Dikarya</taxon>
        <taxon>Ascomycota</taxon>
        <taxon>Pezizomycotina</taxon>
        <taxon>Lecanoromycetes</taxon>
        <taxon>OSLEUM clade</taxon>
        <taxon>Lecanoromycetidae</taxon>
        <taxon>Caliciales</taxon>
        <taxon>Physciaceae</taxon>
        <taxon>Heterodermia</taxon>
    </lineage>
</organism>
<evidence type="ECO:0000259" key="3">
    <source>
        <dbReference type="PROSITE" id="PS50118"/>
    </source>
</evidence>
<dbReference type="Proteomes" id="UP000664521">
    <property type="component" value="Unassembled WGS sequence"/>
</dbReference>
<dbReference type="InterPro" id="IPR036910">
    <property type="entry name" value="HMG_box_dom_sf"/>
</dbReference>
<dbReference type="Pfam" id="PF00505">
    <property type="entry name" value="HMG_box"/>
    <property type="match status" value="1"/>
</dbReference>
<proteinExistence type="predicted"/>
<reference evidence="4" key="1">
    <citation type="submission" date="2021-03" db="EMBL/GenBank/DDBJ databases">
        <authorList>
            <person name="Tagirdzhanova G."/>
        </authorList>
    </citation>
    <scope>NUCLEOTIDE SEQUENCE</scope>
</reference>
<dbReference type="SUPFAM" id="SSF47095">
    <property type="entry name" value="HMG-box"/>
    <property type="match status" value="1"/>
</dbReference>
<dbReference type="AlphaFoldDB" id="A0A8H3G9S1"/>
<evidence type="ECO:0000256" key="1">
    <source>
        <dbReference type="PROSITE-ProRule" id="PRU00267"/>
    </source>
</evidence>
<keyword evidence="5" id="KW-1185">Reference proteome</keyword>
<dbReference type="Gene3D" id="1.10.30.10">
    <property type="entry name" value="High mobility group box domain"/>
    <property type="match status" value="1"/>
</dbReference>
<sequence length="387" mass="43024">MAPLQLTIKFTDQIIAMPQPIHHMTRVQRDQAFQSVMFLTISMKNIIHLVFASINTVQTAPDGIPKSLTYIPQVVTGLATLQSAVQDLSRAYIAHTNTVIGKGPSAQPELLNFNPLGGEPLFGNRGMTPIPNVEAGESKKRKRAPHDKNAPKRPVTPYFLYMQTARSIIANEMPTGHTAKQVADEGTRRWLNMSEEEKKKWSYKYGVNFARYKEKSKAYKEGRPIPEITDEDAKKLYDEQIKSGKVKDEAPLDPGEDEAPEEEEEESNDESETSSSEEEPEPEPEPVKAPSPPPKSSRTSKRQKGAVSEKKPSPSKQIAVRVPEPTSTPVAVSIPKLPELEKKKKSSNKKDKGESITIRASSPPKLAASDSQQKPRRKKRKSEAAEK</sequence>
<feature type="compositionally biased region" description="Acidic residues" evidence="2">
    <location>
        <begin position="254"/>
        <end position="284"/>
    </location>
</feature>
<feature type="domain" description="HMG box" evidence="3">
    <location>
        <begin position="151"/>
        <end position="220"/>
    </location>
</feature>
<gene>
    <name evidence="4" type="ORF">HETSPECPRED_009861</name>
</gene>
<dbReference type="EMBL" id="CAJPDS010000085">
    <property type="protein sequence ID" value="CAF9935683.1"/>
    <property type="molecule type" value="Genomic_DNA"/>
</dbReference>
<evidence type="ECO:0000313" key="4">
    <source>
        <dbReference type="EMBL" id="CAF9935683.1"/>
    </source>
</evidence>
<feature type="compositionally biased region" description="Basic and acidic residues" evidence="2">
    <location>
        <begin position="240"/>
        <end position="250"/>
    </location>
</feature>
<dbReference type="OrthoDB" id="5550281at2759"/>
<dbReference type="PROSITE" id="PS50118">
    <property type="entry name" value="HMG_BOX_2"/>
    <property type="match status" value="1"/>
</dbReference>
<dbReference type="SMART" id="SM00398">
    <property type="entry name" value="HMG"/>
    <property type="match status" value="1"/>
</dbReference>
<dbReference type="GO" id="GO:0003677">
    <property type="term" value="F:DNA binding"/>
    <property type="evidence" value="ECO:0007669"/>
    <property type="project" value="UniProtKB-UniRule"/>
</dbReference>
<keyword evidence="1" id="KW-0539">Nucleus</keyword>
<feature type="compositionally biased region" description="Basic and acidic residues" evidence="2">
    <location>
        <begin position="338"/>
        <end position="354"/>
    </location>
</feature>
<feature type="DNA-binding region" description="HMG box" evidence="1">
    <location>
        <begin position="151"/>
        <end position="220"/>
    </location>
</feature>
<evidence type="ECO:0000313" key="5">
    <source>
        <dbReference type="Proteomes" id="UP000664521"/>
    </source>
</evidence>
<feature type="region of interest" description="Disordered" evidence="2">
    <location>
        <begin position="240"/>
        <end position="387"/>
    </location>
</feature>
<accession>A0A8H3G9S1</accession>
<protein>
    <recommendedName>
        <fullName evidence="3">HMG box domain-containing protein</fullName>
    </recommendedName>
</protein>
<name>A0A8H3G9S1_9LECA</name>
<keyword evidence="1" id="KW-0238">DNA-binding</keyword>
<feature type="region of interest" description="Disordered" evidence="2">
    <location>
        <begin position="131"/>
        <end position="154"/>
    </location>
</feature>
<dbReference type="GO" id="GO:0005634">
    <property type="term" value="C:nucleus"/>
    <property type="evidence" value="ECO:0007669"/>
    <property type="project" value="UniProtKB-UniRule"/>
</dbReference>
<evidence type="ECO:0000256" key="2">
    <source>
        <dbReference type="SAM" id="MobiDB-lite"/>
    </source>
</evidence>
<dbReference type="InterPro" id="IPR009071">
    <property type="entry name" value="HMG_box_dom"/>
</dbReference>